<accession>A0A7J7NAF8</accession>
<reference evidence="2 3" key="1">
    <citation type="journal article" date="2020" name="IScience">
        <title>Genome Sequencing of the Endangered Kingdonia uniflora (Circaeasteraceae, Ranunculales) Reveals Potential Mechanisms of Evolutionary Specialization.</title>
        <authorList>
            <person name="Sun Y."/>
            <person name="Deng T."/>
            <person name="Zhang A."/>
            <person name="Moore M.J."/>
            <person name="Landis J.B."/>
            <person name="Lin N."/>
            <person name="Zhang H."/>
            <person name="Zhang X."/>
            <person name="Huang J."/>
            <person name="Zhang X."/>
            <person name="Sun H."/>
            <person name="Wang H."/>
        </authorList>
    </citation>
    <scope>NUCLEOTIDE SEQUENCE [LARGE SCALE GENOMIC DNA]</scope>
    <source>
        <strain evidence="2">TB1705</strain>
        <tissue evidence="2">Leaf</tissue>
    </source>
</reference>
<evidence type="ECO:0000313" key="3">
    <source>
        <dbReference type="Proteomes" id="UP000541444"/>
    </source>
</evidence>
<sequence>MATSGSSYDDIMEIIACAAGTSSIQPRRPRGKKTLPLPEQTSLAQMTQAETEVDAALSVAWKSVAEVLKVVAADHAEYEAEKASLAEQLKKRTALSHLRGKVIEMEKALSRARDSINRTQQDKQFVDESDKLECQRSLLSLTLYFKAEVDSERGLKEAYLELLTERGIVPDPARVKFLAQEARNRHSIKAQRCSSRDGVSIIWGGVGLLPDDLDFCRGKGQ</sequence>
<evidence type="ECO:0000256" key="1">
    <source>
        <dbReference type="SAM" id="Coils"/>
    </source>
</evidence>
<keyword evidence="1" id="KW-0175">Coiled coil</keyword>
<organism evidence="2 3">
    <name type="scientific">Kingdonia uniflora</name>
    <dbReference type="NCBI Taxonomy" id="39325"/>
    <lineage>
        <taxon>Eukaryota</taxon>
        <taxon>Viridiplantae</taxon>
        <taxon>Streptophyta</taxon>
        <taxon>Embryophyta</taxon>
        <taxon>Tracheophyta</taxon>
        <taxon>Spermatophyta</taxon>
        <taxon>Magnoliopsida</taxon>
        <taxon>Ranunculales</taxon>
        <taxon>Circaeasteraceae</taxon>
        <taxon>Kingdonia</taxon>
    </lineage>
</organism>
<dbReference type="AlphaFoldDB" id="A0A7J7NAF8"/>
<feature type="coiled-coil region" evidence="1">
    <location>
        <begin position="68"/>
        <end position="122"/>
    </location>
</feature>
<gene>
    <name evidence="2" type="ORF">GIB67_028728</name>
</gene>
<keyword evidence="3" id="KW-1185">Reference proteome</keyword>
<protein>
    <submittedName>
        <fullName evidence="2">Uncharacterized protein</fullName>
    </submittedName>
</protein>
<dbReference type="Proteomes" id="UP000541444">
    <property type="component" value="Unassembled WGS sequence"/>
</dbReference>
<proteinExistence type="predicted"/>
<dbReference type="EMBL" id="JACGCM010000944">
    <property type="protein sequence ID" value="KAF6164024.1"/>
    <property type="molecule type" value="Genomic_DNA"/>
</dbReference>
<name>A0A7J7NAF8_9MAGN</name>
<evidence type="ECO:0000313" key="2">
    <source>
        <dbReference type="EMBL" id="KAF6164024.1"/>
    </source>
</evidence>
<comment type="caution">
    <text evidence="2">The sequence shown here is derived from an EMBL/GenBank/DDBJ whole genome shotgun (WGS) entry which is preliminary data.</text>
</comment>